<dbReference type="EMBL" id="HG994584">
    <property type="protein sequence ID" value="CAF2948896.1"/>
    <property type="molecule type" value="Genomic_DNA"/>
</dbReference>
<accession>A0A7R8CW49</accession>
<protein>
    <submittedName>
        <fullName evidence="1">(salmon louse) hypothetical protein</fullName>
    </submittedName>
</protein>
<name>A0A7R8CW49_LEPSM</name>
<sequence length="160" mass="18652">MFLTSQLYRKRTNLIDERSHDFFSIPIRSVYIVIKGLRDELWKKKITKEARPQLDLPPHEENSLRLILGGLISKVHPDSTKKLFDKFKDCLQWKAFFLANQTASYSPAMEELNKTFEDSFKLAKAYLDEVRAGMSIQKLQKAAKNVMYQVNQIPEDALEI</sequence>
<reference evidence="1" key="1">
    <citation type="submission" date="2021-02" db="EMBL/GenBank/DDBJ databases">
        <authorList>
            <person name="Bekaert M."/>
        </authorList>
    </citation>
    <scope>NUCLEOTIDE SEQUENCE</scope>
    <source>
        <strain evidence="1">IoA-00</strain>
    </source>
</reference>
<keyword evidence="2" id="KW-1185">Reference proteome</keyword>
<evidence type="ECO:0000313" key="1">
    <source>
        <dbReference type="EMBL" id="CAF2948896.1"/>
    </source>
</evidence>
<gene>
    <name evidence="1" type="ORF">LSAA_9355</name>
</gene>
<organism evidence="1 2">
    <name type="scientific">Lepeophtheirus salmonis</name>
    <name type="common">Salmon louse</name>
    <name type="synonym">Caligus salmonis</name>
    <dbReference type="NCBI Taxonomy" id="72036"/>
    <lineage>
        <taxon>Eukaryota</taxon>
        <taxon>Metazoa</taxon>
        <taxon>Ecdysozoa</taxon>
        <taxon>Arthropoda</taxon>
        <taxon>Crustacea</taxon>
        <taxon>Multicrustacea</taxon>
        <taxon>Hexanauplia</taxon>
        <taxon>Copepoda</taxon>
        <taxon>Siphonostomatoida</taxon>
        <taxon>Caligidae</taxon>
        <taxon>Lepeophtheirus</taxon>
    </lineage>
</organism>
<proteinExistence type="predicted"/>
<dbReference type="Proteomes" id="UP000675881">
    <property type="component" value="Chromosome 5"/>
</dbReference>
<evidence type="ECO:0000313" key="2">
    <source>
        <dbReference type="Proteomes" id="UP000675881"/>
    </source>
</evidence>
<dbReference type="AlphaFoldDB" id="A0A7R8CW49"/>